<evidence type="ECO:0000256" key="4">
    <source>
        <dbReference type="ARBA" id="ARBA00022741"/>
    </source>
</evidence>
<name>A0A835DD99_TETSI</name>
<gene>
    <name evidence="9" type="ORF">HHK36_015928</name>
</gene>
<dbReference type="SMART" id="SM00382">
    <property type="entry name" value="AAA"/>
    <property type="match status" value="1"/>
</dbReference>
<dbReference type="Pfam" id="PF17871">
    <property type="entry name" value="AAA_lid_9"/>
    <property type="match status" value="2"/>
</dbReference>
<keyword evidence="6" id="KW-0143">Chaperone</keyword>
<evidence type="ECO:0000256" key="3">
    <source>
        <dbReference type="ARBA" id="ARBA00022737"/>
    </source>
</evidence>
<evidence type="ECO:0000313" key="9">
    <source>
        <dbReference type="EMBL" id="KAF8400053.1"/>
    </source>
</evidence>
<dbReference type="InterPro" id="IPR050130">
    <property type="entry name" value="ClpA_ClpB"/>
</dbReference>
<dbReference type="FunFam" id="3.40.50.300:FF:000025">
    <property type="entry name" value="ATP-dependent Clp protease subunit"/>
    <property type="match status" value="1"/>
</dbReference>
<feature type="domain" description="AAA+ ATPase" evidence="7">
    <location>
        <begin position="226"/>
        <end position="373"/>
    </location>
</feature>
<reference evidence="9 10" key="1">
    <citation type="submission" date="2020-04" db="EMBL/GenBank/DDBJ databases">
        <title>Plant Genome Project.</title>
        <authorList>
            <person name="Zhang R.-G."/>
        </authorList>
    </citation>
    <scope>NUCLEOTIDE SEQUENCE [LARGE SCALE GENOMIC DNA]</scope>
    <source>
        <strain evidence="9">YNK0</strain>
        <tissue evidence="9">Leaf</tissue>
    </source>
</reference>
<dbReference type="OrthoDB" id="47330at2759"/>
<dbReference type="CDD" id="cd00009">
    <property type="entry name" value="AAA"/>
    <property type="match status" value="1"/>
</dbReference>
<evidence type="ECO:0000259" key="8">
    <source>
        <dbReference type="SMART" id="SM01086"/>
    </source>
</evidence>
<dbReference type="PANTHER" id="PTHR11638">
    <property type="entry name" value="ATP-DEPENDENT CLP PROTEASE"/>
    <property type="match status" value="1"/>
</dbReference>
<comment type="caution">
    <text evidence="9">The sequence shown here is derived from an EMBL/GenBank/DDBJ whole genome shotgun (WGS) entry which is preliminary data.</text>
</comment>
<dbReference type="InterPro" id="IPR027417">
    <property type="entry name" value="P-loop_NTPase"/>
</dbReference>
<dbReference type="Proteomes" id="UP000655225">
    <property type="component" value="Unassembled WGS sequence"/>
</dbReference>
<dbReference type="Pfam" id="PF00004">
    <property type="entry name" value="AAA"/>
    <property type="match status" value="1"/>
</dbReference>
<evidence type="ECO:0000259" key="7">
    <source>
        <dbReference type="SMART" id="SM00382"/>
    </source>
</evidence>
<dbReference type="Gene3D" id="1.10.8.60">
    <property type="match status" value="2"/>
</dbReference>
<keyword evidence="10" id="KW-1185">Reference proteome</keyword>
<keyword evidence="2" id="KW-0934">Plastid</keyword>
<dbReference type="Gene3D" id="3.40.50.300">
    <property type="entry name" value="P-loop containing nucleotide triphosphate hydrolases"/>
    <property type="match status" value="3"/>
</dbReference>
<keyword evidence="3" id="KW-0677">Repeat</keyword>
<keyword evidence="4" id="KW-0547">Nucleotide-binding</keyword>
<dbReference type="SMART" id="SM01086">
    <property type="entry name" value="ClpB_D2-small"/>
    <property type="match status" value="1"/>
</dbReference>
<evidence type="ECO:0000313" key="10">
    <source>
        <dbReference type="Proteomes" id="UP000655225"/>
    </source>
</evidence>
<dbReference type="InterPro" id="IPR003593">
    <property type="entry name" value="AAA+_ATPase"/>
</dbReference>
<dbReference type="GO" id="GO:0005524">
    <property type="term" value="F:ATP binding"/>
    <property type="evidence" value="ECO:0007669"/>
    <property type="project" value="UniProtKB-KW"/>
</dbReference>
<evidence type="ECO:0000256" key="6">
    <source>
        <dbReference type="ARBA" id="ARBA00023186"/>
    </source>
</evidence>
<organism evidence="9 10">
    <name type="scientific">Tetracentron sinense</name>
    <name type="common">Spur-leaf</name>
    <dbReference type="NCBI Taxonomy" id="13715"/>
    <lineage>
        <taxon>Eukaryota</taxon>
        <taxon>Viridiplantae</taxon>
        <taxon>Streptophyta</taxon>
        <taxon>Embryophyta</taxon>
        <taxon>Tracheophyta</taxon>
        <taxon>Spermatophyta</taxon>
        <taxon>Magnoliopsida</taxon>
        <taxon>Trochodendrales</taxon>
        <taxon>Trochodendraceae</taxon>
        <taxon>Tetracentron</taxon>
    </lineage>
</organism>
<dbReference type="InterPro" id="IPR019489">
    <property type="entry name" value="Clp_ATPase_C"/>
</dbReference>
<proteinExistence type="predicted"/>
<evidence type="ECO:0000256" key="5">
    <source>
        <dbReference type="ARBA" id="ARBA00022840"/>
    </source>
</evidence>
<sequence length="534" mass="59969">MVNCMILCSAFQVISMDMGRLIAGASNRGEFEERLMKVMDEVKEKDGKIILFIDEMHTLIAAGAGGQALDAANILKLALARGELKCIGITTLDEYRKHIEKDPALERRFQLVNVPEPTVEDAIQILKGLQKQYQIHHNVRYTDKALMAAARLSNRYISDRFLPDKAIDVIDEAGIPVEKVSGEESEQLLNMEKTLHERIIGQDKAVEAIGRAIRRARVGLRDPCRPIASFLFTGPTGVGKTELANALAADYFGSKEAIIRLDMSEFMERHTVSKMIGSPPGYLGYGEGGHLTEAVRRRHHRIILIDEIEKAHPDVLNIMLQILDDGRLTHSNGRTVDFKSTLIIMTSNIGSNVIGKGNYLSGFNKEEKVKKILDIIPKEVYERLMEKNIKLQVTERFKDRVAEDGYNPSYGARSLRRTIVRFLEDSLAEKILNQEINEGDSVIMDVDSDGPFLAGGDHGSTNLPSAFVGQSQCRLRRSGKRKNTVKMIDRFLPNKAIDLVDETGSQVRLRHAQLPEEARELEKELRQITKEKNE</sequence>
<dbReference type="PROSITE" id="PS00871">
    <property type="entry name" value="CLPAB_2"/>
    <property type="match status" value="1"/>
</dbReference>
<dbReference type="PRINTS" id="PR00300">
    <property type="entry name" value="CLPPROTEASEA"/>
</dbReference>
<dbReference type="InterPro" id="IPR041546">
    <property type="entry name" value="ClpA/ClpB_AAA_lid"/>
</dbReference>
<dbReference type="InterPro" id="IPR028299">
    <property type="entry name" value="ClpA/B_CS2"/>
</dbReference>
<dbReference type="InterPro" id="IPR003959">
    <property type="entry name" value="ATPase_AAA_core"/>
</dbReference>
<dbReference type="Pfam" id="PF07724">
    <property type="entry name" value="AAA_2"/>
    <property type="match status" value="1"/>
</dbReference>
<feature type="domain" description="Clp ATPase C-terminal" evidence="8">
    <location>
        <begin position="363"/>
        <end position="453"/>
    </location>
</feature>
<dbReference type="InterPro" id="IPR001270">
    <property type="entry name" value="ClpA/B"/>
</dbReference>
<dbReference type="GO" id="GO:0034605">
    <property type="term" value="P:cellular response to heat"/>
    <property type="evidence" value="ECO:0007669"/>
    <property type="project" value="TreeGrafter"/>
</dbReference>
<dbReference type="GO" id="GO:0009507">
    <property type="term" value="C:chloroplast"/>
    <property type="evidence" value="ECO:0007669"/>
    <property type="project" value="UniProtKB-SubCell"/>
</dbReference>
<keyword evidence="5" id="KW-0067">ATP-binding</keyword>
<dbReference type="CDD" id="cd19499">
    <property type="entry name" value="RecA-like_ClpB_Hsp104-like"/>
    <property type="match status" value="1"/>
</dbReference>
<dbReference type="AlphaFoldDB" id="A0A835DD99"/>
<evidence type="ECO:0000256" key="2">
    <source>
        <dbReference type="ARBA" id="ARBA00022528"/>
    </source>
</evidence>
<accession>A0A835DD99</accession>
<dbReference type="GO" id="GO:0016887">
    <property type="term" value="F:ATP hydrolysis activity"/>
    <property type="evidence" value="ECO:0007669"/>
    <property type="project" value="InterPro"/>
</dbReference>
<comment type="subcellular location">
    <subcellularLocation>
        <location evidence="1">Plastid</location>
        <location evidence="1">Chloroplast</location>
    </subcellularLocation>
</comment>
<dbReference type="SUPFAM" id="SSF52540">
    <property type="entry name" value="P-loop containing nucleoside triphosphate hydrolases"/>
    <property type="match status" value="2"/>
</dbReference>
<dbReference type="EMBL" id="JABCRI010000010">
    <property type="protein sequence ID" value="KAF8400053.1"/>
    <property type="molecule type" value="Genomic_DNA"/>
</dbReference>
<protein>
    <submittedName>
        <fullName evidence="9">Uncharacterized protein</fullName>
    </submittedName>
</protein>
<keyword evidence="2" id="KW-0150">Chloroplast</keyword>
<dbReference type="PANTHER" id="PTHR11638:SF155">
    <property type="entry name" value="CHAPERONE PROTEIN CLPC1, CHLOROPLASTIC-LIKE"/>
    <property type="match status" value="1"/>
</dbReference>
<evidence type="ECO:0000256" key="1">
    <source>
        <dbReference type="ARBA" id="ARBA00004229"/>
    </source>
</evidence>
<dbReference type="OMA" id="NTIMILT"/>